<name>A0A916K0I7_9MICO</name>
<dbReference type="Proteomes" id="UP000693892">
    <property type="component" value="Unassembled WGS sequence"/>
</dbReference>
<gene>
    <name evidence="1" type="ORF">LEUCIP111803_02510</name>
</gene>
<sequence length="86" mass="9168">MGLDETSARIIRAVKAEAARRGVTGKALAGALGRDKKYVYERFRFEKPFATSDLEPIASRLGITAATLFASAALEEQVQAPEVAAA</sequence>
<evidence type="ECO:0000313" key="1">
    <source>
        <dbReference type="EMBL" id="CAG7622374.1"/>
    </source>
</evidence>
<protein>
    <submittedName>
        <fullName evidence="1">Uncharacterized protein</fullName>
    </submittedName>
</protein>
<comment type="caution">
    <text evidence="1">The sequence shown here is derived from an EMBL/GenBank/DDBJ whole genome shotgun (WGS) entry which is preliminary data.</text>
</comment>
<dbReference type="AlphaFoldDB" id="A0A916K0I7"/>
<proteinExistence type="predicted"/>
<reference evidence="1" key="1">
    <citation type="submission" date="2021-06" db="EMBL/GenBank/DDBJ databases">
        <authorList>
            <person name="Criscuolo A."/>
        </authorList>
    </citation>
    <scope>NUCLEOTIDE SEQUENCE</scope>
    <source>
        <strain evidence="1">CIP111803</strain>
    </source>
</reference>
<evidence type="ECO:0000313" key="2">
    <source>
        <dbReference type="Proteomes" id="UP000693892"/>
    </source>
</evidence>
<dbReference type="RefSeq" id="WP_218116422.1">
    <property type="nucleotide sequence ID" value="NZ_CAJVAP010000045.1"/>
</dbReference>
<organism evidence="1 2">
    <name type="scientific">Leucobacter soli</name>
    <dbReference type="NCBI Taxonomy" id="2812850"/>
    <lineage>
        <taxon>Bacteria</taxon>
        <taxon>Bacillati</taxon>
        <taxon>Actinomycetota</taxon>
        <taxon>Actinomycetes</taxon>
        <taxon>Micrococcales</taxon>
        <taxon>Microbacteriaceae</taxon>
        <taxon>Leucobacter</taxon>
    </lineage>
</organism>
<keyword evidence="2" id="KW-1185">Reference proteome</keyword>
<accession>A0A916K0I7</accession>
<dbReference type="EMBL" id="CAJVAP010000045">
    <property type="protein sequence ID" value="CAG7622374.1"/>
    <property type="molecule type" value="Genomic_DNA"/>
</dbReference>